<sequence length="416" mass="47046">MNNPYHIFPKLSKEQRTELKTSIESVGLKQSIVCDENKNVIDGHHRKEICEELGLDWMKNANVRIGLSDDQKKALAIELNMWRRPVSLSQKKRAELIQIYMIAHPELSDNIIADLFSVNQSTVNRIKKKLMQLHKLEKPDSTVGKDGIRRKIGKRDGAEMIVKNSKEFDDLAPAIKEVKHELRGVIRRPKRIQSTAKRKLRLAEVKPVKKLPSNINIKCCDFRQLKVEDNSVDLILTDVVWSTKSKNDWSDLAALSNKWLKDDGLFLTIIGQKSLFDFVEAAKPNLKPVSIIALQFPTYKKSWASGMLEGWRPALIMSQTGKAIIECPDLIKVPSFEKPYHDWQQSLDVALELVKRLSKPGSTVIDPQVGTGTNAVAVSLVGEGRNFVGCDINDNQIKTTRHRIATEGKINHLIPS</sequence>
<evidence type="ECO:0000256" key="3">
    <source>
        <dbReference type="RuleBase" id="RU362026"/>
    </source>
</evidence>
<dbReference type="SUPFAM" id="SSF53335">
    <property type="entry name" value="S-adenosyl-L-methionine-dependent methyltransferases"/>
    <property type="match status" value="1"/>
</dbReference>
<dbReference type="InterPro" id="IPR029063">
    <property type="entry name" value="SAM-dependent_MTases_sf"/>
</dbReference>
<dbReference type="EMBL" id="CP036347">
    <property type="protein sequence ID" value="QDU05927.1"/>
    <property type="molecule type" value="Genomic_DNA"/>
</dbReference>
<gene>
    <name evidence="5" type="ORF">V6x_56710</name>
</gene>
<dbReference type="InterPro" id="IPR036086">
    <property type="entry name" value="ParB/Sulfiredoxin_sf"/>
</dbReference>
<dbReference type="PRINTS" id="PR00508">
    <property type="entry name" value="S21N4MTFRASE"/>
</dbReference>
<dbReference type="GO" id="GO:0008170">
    <property type="term" value="F:N-methyltransferase activity"/>
    <property type="evidence" value="ECO:0007669"/>
    <property type="project" value="InterPro"/>
</dbReference>
<protein>
    <recommendedName>
        <fullName evidence="3">Methyltransferase</fullName>
        <ecNumber evidence="3">2.1.1.-</ecNumber>
    </recommendedName>
</protein>
<dbReference type="Gene3D" id="3.40.50.150">
    <property type="entry name" value="Vaccinia Virus protein VP39"/>
    <property type="match status" value="2"/>
</dbReference>
<dbReference type="InterPro" id="IPR002941">
    <property type="entry name" value="DNA_methylase_N4/N6"/>
</dbReference>
<dbReference type="Pfam" id="PF01555">
    <property type="entry name" value="N6_N4_Mtase"/>
    <property type="match status" value="1"/>
</dbReference>
<evidence type="ECO:0000313" key="5">
    <source>
        <dbReference type="EMBL" id="QDU05927.1"/>
    </source>
</evidence>
<dbReference type="GO" id="GO:0003677">
    <property type="term" value="F:DNA binding"/>
    <property type="evidence" value="ECO:0007669"/>
    <property type="project" value="InterPro"/>
</dbReference>
<dbReference type="RefSeq" id="WP_197999550.1">
    <property type="nucleotide sequence ID" value="NZ_CP036347.1"/>
</dbReference>
<feature type="domain" description="DNA methylase N-4/N-6" evidence="4">
    <location>
        <begin position="339"/>
        <end position="399"/>
    </location>
</feature>
<keyword evidence="2" id="KW-0808">Transferase</keyword>
<reference evidence="5 6" key="1">
    <citation type="submission" date="2019-02" db="EMBL/GenBank/DDBJ databases">
        <title>Deep-cultivation of Planctomycetes and their phenomic and genomic characterization uncovers novel biology.</title>
        <authorList>
            <person name="Wiegand S."/>
            <person name="Jogler M."/>
            <person name="Boedeker C."/>
            <person name="Pinto D."/>
            <person name="Vollmers J."/>
            <person name="Rivas-Marin E."/>
            <person name="Kohn T."/>
            <person name="Peeters S.H."/>
            <person name="Heuer A."/>
            <person name="Rast P."/>
            <person name="Oberbeckmann S."/>
            <person name="Bunk B."/>
            <person name="Jeske O."/>
            <person name="Meyerdierks A."/>
            <person name="Storesund J.E."/>
            <person name="Kallscheuer N."/>
            <person name="Luecker S."/>
            <person name="Lage O.M."/>
            <person name="Pohl T."/>
            <person name="Merkel B.J."/>
            <person name="Hornburger P."/>
            <person name="Mueller R.-W."/>
            <person name="Bruemmer F."/>
            <person name="Labrenz M."/>
            <person name="Spormann A.M."/>
            <person name="Op den Camp H."/>
            <person name="Overmann J."/>
            <person name="Amann R."/>
            <person name="Jetten M.S.M."/>
            <person name="Mascher T."/>
            <person name="Medema M.H."/>
            <person name="Devos D.P."/>
            <person name="Kaster A.-K."/>
            <person name="Ovreas L."/>
            <person name="Rohde M."/>
            <person name="Galperin M.Y."/>
            <person name="Jogler C."/>
        </authorList>
    </citation>
    <scope>NUCLEOTIDE SEQUENCE [LARGE SCALE GENOMIC DNA]</scope>
    <source>
        <strain evidence="5 6">V6</strain>
    </source>
</reference>
<dbReference type="AlphaFoldDB" id="A0A517WKY9"/>
<dbReference type="EC" id="2.1.1.-" evidence="3"/>
<evidence type="ECO:0000256" key="2">
    <source>
        <dbReference type="ARBA" id="ARBA00022679"/>
    </source>
</evidence>
<evidence type="ECO:0000259" key="4">
    <source>
        <dbReference type="Pfam" id="PF01555"/>
    </source>
</evidence>
<dbReference type="GO" id="GO:0032259">
    <property type="term" value="P:methylation"/>
    <property type="evidence" value="ECO:0007669"/>
    <property type="project" value="UniProtKB-KW"/>
</dbReference>
<evidence type="ECO:0000313" key="6">
    <source>
        <dbReference type="Proteomes" id="UP000320722"/>
    </source>
</evidence>
<evidence type="ECO:0000256" key="1">
    <source>
        <dbReference type="ARBA" id="ARBA00022603"/>
    </source>
</evidence>
<dbReference type="Proteomes" id="UP000320722">
    <property type="component" value="Chromosome"/>
</dbReference>
<dbReference type="SUPFAM" id="SSF110849">
    <property type="entry name" value="ParB/Sulfiredoxin"/>
    <property type="match status" value="1"/>
</dbReference>
<accession>A0A517WKY9</accession>
<organism evidence="5 6">
    <name type="scientific">Gimesia chilikensis</name>
    <dbReference type="NCBI Taxonomy" id="2605989"/>
    <lineage>
        <taxon>Bacteria</taxon>
        <taxon>Pseudomonadati</taxon>
        <taxon>Planctomycetota</taxon>
        <taxon>Planctomycetia</taxon>
        <taxon>Planctomycetales</taxon>
        <taxon>Planctomycetaceae</taxon>
        <taxon>Gimesia</taxon>
    </lineage>
</organism>
<dbReference type="InterPro" id="IPR001091">
    <property type="entry name" value="RM_Methyltransferase"/>
</dbReference>
<name>A0A517WKY9_9PLAN</name>
<comment type="similarity">
    <text evidence="3">Belongs to the N(4)/N(6)-methyltransferase family.</text>
</comment>
<keyword evidence="1 5" id="KW-0489">Methyltransferase</keyword>
<dbReference type="Gene3D" id="3.90.1530.10">
    <property type="entry name" value="Conserved hypothetical protein from pyrococcus furiosus pfu- 392566-001, ParB domain"/>
    <property type="match status" value="1"/>
</dbReference>
<proteinExistence type="inferred from homology"/>